<feature type="region of interest" description="Disordered" evidence="1">
    <location>
        <begin position="1"/>
        <end position="159"/>
    </location>
</feature>
<dbReference type="SUPFAM" id="SSF53474">
    <property type="entry name" value="alpha/beta-Hydrolases"/>
    <property type="match status" value="1"/>
</dbReference>
<sequence length="455" mass="47747">MGAAGAGPRHGRRRLAPAPAAAARGWPRPQLRHARGPAHVCRPARLTAGDGVDPAADRPLPSAPPRAHAQRRPLPRLLPRRQRRRDALPSRHRPPEPARPAAQRGHAAADLAGPARGARPAAPPRRTDLPHPHPRRAEARRAGARAVSPNPSRTVTSADGGTLRLVTHGHAGARPEHSIVVVCGAFLPAAIYAPFAAGLLKNLPGGWAVHVYDRRGKGASSPLPEGYSMDTEIADVAAVLTSTGARHLLGHSLGGSVTLNAVQAFAGQDRGDRHFDDPALVPARTAVYDPAINVEGSLDTRWVEDFSRLVDEGKLGRALALADREFGATPTLSKAPSWMVAGVLALSLRTPLARVARSVFPAGAAELKAALGERAAASDFADLPTDTLFMTGERSAEYFQATTRALAAAVPGSLLEIAPKGVHGSIPAVRHDVVTGLAAFFRGDPPPSDAQVARR</sequence>
<evidence type="ECO:0000313" key="4">
    <source>
        <dbReference type="Proteomes" id="UP000265419"/>
    </source>
</evidence>
<feature type="compositionally biased region" description="Basic and acidic residues" evidence="1">
    <location>
        <begin position="85"/>
        <end position="96"/>
    </location>
</feature>
<proteinExistence type="predicted"/>
<keyword evidence="3" id="KW-0378">Hydrolase</keyword>
<protein>
    <submittedName>
        <fullName evidence="3">Alpha/beta hydrolase</fullName>
    </submittedName>
</protein>
<gene>
    <name evidence="3" type="ORF">DWB68_03310</name>
</gene>
<dbReference type="Proteomes" id="UP000265419">
    <property type="component" value="Unassembled WGS sequence"/>
</dbReference>
<dbReference type="AlphaFoldDB" id="A0A399JLC3"/>
<keyword evidence="4" id="KW-1185">Reference proteome</keyword>
<evidence type="ECO:0000259" key="2">
    <source>
        <dbReference type="Pfam" id="PF12697"/>
    </source>
</evidence>
<dbReference type="GO" id="GO:0016787">
    <property type="term" value="F:hydrolase activity"/>
    <property type="evidence" value="ECO:0007669"/>
    <property type="project" value="UniProtKB-KW"/>
</dbReference>
<dbReference type="InterPro" id="IPR000073">
    <property type="entry name" value="AB_hydrolase_1"/>
</dbReference>
<feature type="compositionally biased region" description="Basic residues" evidence="1">
    <location>
        <begin position="68"/>
        <end position="84"/>
    </location>
</feature>
<dbReference type="InterPro" id="IPR029058">
    <property type="entry name" value="AB_hydrolase_fold"/>
</dbReference>
<accession>A0A399JLC3</accession>
<name>A0A399JLC3_9MICC</name>
<dbReference type="Pfam" id="PF12697">
    <property type="entry name" value="Abhydrolase_6"/>
    <property type="match status" value="1"/>
</dbReference>
<feature type="compositionally biased region" description="Low complexity" evidence="1">
    <location>
        <begin position="16"/>
        <end position="29"/>
    </location>
</feature>
<feature type="compositionally biased region" description="Basic and acidic residues" evidence="1">
    <location>
        <begin position="125"/>
        <end position="141"/>
    </location>
</feature>
<reference evidence="3 4" key="1">
    <citation type="submission" date="2018-07" db="EMBL/GenBank/DDBJ databases">
        <title>Arthrobacter sp. nov., isolated from raw cow's milk with high bacterial count.</title>
        <authorList>
            <person name="Hahne J."/>
            <person name="Isele D."/>
            <person name="Lipski A."/>
        </authorList>
    </citation>
    <scope>NUCLEOTIDE SEQUENCE [LARGE SCALE GENOMIC DNA]</scope>
    <source>
        <strain evidence="3 4">JZ R-35</strain>
    </source>
</reference>
<dbReference type="Gene3D" id="3.40.50.1820">
    <property type="entry name" value="alpha/beta hydrolase"/>
    <property type="match status" value="1"/>
</dbReference>
<feature type="domain" description="AB hydrolase-1" evidence="2">
    <location>
        <begin position="179"/>
        <end position="419"/>
    </location>
</feature>
<feature type="compositionally biased region" description="Low complexity" evidence="1">
    <location>
        <begin position="99"/>
        <end position="120"/>
    </location>
</feature>
<feature type="compositionally biased region" description="Polar residues" evidence="1">
    <location>
        <begin position="149"/>
        <end position="159"/>
    </location>
</feature>
<evidence type="ECO:0000256" key="1">
    <source>
        <dbReference type="SAM" id="MobiDB-lite"/>
    </source>
</evidence>
<comment type="caution">
    <text evidence="3">The sequence shown here is derived from an EMBL/GenBank/DDBJ whole genome shotgun (WGS) entry which is preliminary data.</text>
</comment>
<organism evidence="3 4">
    <name type="scientific">Galactobacter valiniphilus</name>
    <dbReference type="NCBI Taxonomy" id="2676122"/>
    <lineage>
        <taxon>Bacteria</taxon>
        <taxon>Bacillati</taxon>
        <taxon>Actinomycetota</taxon>
        <taxon>Actinomycetes</taxon>
        <taxon>Micrococcales</taxon>
        <taxon>Micrococcaceae</taxon>
        <taxon>Galactobacter</taxon>
    </lineage>
</organism>
<dbReference type="EMBL" id="QQXK01000004">
    <property type="protein sequence ID" value="RII43336.1"/>
    <property type="molecule type" value="Genomic_DNA"/>
</dbReference>
<evidence type="ECO:0000313" key="3">
    <source>
        <dbReference type="EMBL" id="RII43336.1"/>
    </source>
</evidence>